<proteinExistence type="predicted"/>
<evidence type="ECO:0000256" key="1">
    <source>
        <dbReference type="SAM" id="MobiDB-lite"/>
    </source>
</evidence>
<protein>
    <submittedName>
        <fullName evidence="2">Cation-transporting ATPase</fullName>
    </submittedName>
</protein>
<feature type="compositionally biased region" description="Low complexity" evidence="1">
    <location>
        <begin position="13"/>
        <end position="32"/>
    </location>
</feature>
<feature type="region of interest" description="Disordered" evidence="1">
    <location>
        <begin position="13"/>
        <end position="87"/>
    </location>
</feature>
<evidence type="ECO:0000313" key="2">
    <source>
        <dbReference type="EMBL" id="OAH50992.1"/>
    </source>
</evidence>
<feature type="compositionally biased region" description="Low complexity" evidence="1">
    <location>
        <begin position="74"/>
        <end position="87"/>
    </location>
</feature>
<feature type="region of interest" description="Disordered" evidence="1">
    <location>
        <begin position="126"/>
        <end position="152"/>
    </location>
</feature>
<reference evidence="2 3" key="1">
    <citation type="submission" date="2016-02" db="EMBL/GenBank/DDBJ databases">
        <authorList>
            <person name="Wen L."/>
            <person name="He K."/>
            <person name="Yang H."/>
        </authorList>
    </citation>
    <scope>NUCLEOTIDE SEQUENCE [LARGE SCALE GENOMIC DNA]</scope>
    <source>
        <strain evidence="2 3">CD11_3</strain>
    </source>
</reference>
<dbReference type="EMBL" id="LSTV01000001">
    <property type="protein sequence ID" value="OAH50992.1"/>
    <property type="molecule type" value="Genomic_DNA"/>
</dbReference>
<dbReference type="Proteomes" id="UP000076998">
    <property type="component" value="Unassembled WGS sequence"/>
</dbReference>
<evidence type="ECO:0000313" key="3">
    <source>
        <dbReference type="Proteomes" id="UP000076998"/>
    </source>
</evidence>
<dbReference type="RefSeq" id="WP_064001505.1">
    <property type="nucleotide sequence ID" value="NZ_LSTV01000001.1"/>
</dbReference>
<organism evidence="2 3">
    <name type="scientific">Microbacterium oleivorans</name>
    <dbReference type="NCBI Taxonomy" id="273677"/>
    <lineage>
        <taxon>Bacteria</taxon>
        <taxon>Bacillati</taxon>
        <taxon>Actinomycetota</taxon>
        <taxon>Actinomycetes</taxon>
        <taxon>Micrococcales</taxon>
        <taxon>Microbacteriaceae</taxon>
        <taxon>Microbacterium</taxon>
    </lineage>
</organism>
<gene>
    <name evidence="2" type="ORF">AYL44_01545</name>
</gene>
<sequence length="275" mass="26970">MSTLSRLIGLAAKALDSSSSSSASSSRQGSSAGDWRGMVRSAADALTGDGRGAPPSPAHNPDVRSAGTSVGLTPPAGGAPASASHGSLSAADRQAVARYDYLLQTADPHQVEQIHREAFARLTPEQRAHVQSRMTAELPAHEHPRSSSPGDLARAAARGEATRPGLLEGLLARAGTGGGAARVAGGAAIGAGVGILGAVAAGAVVTSVAGPLLAQAVGMGVDFDALAAGVDLDGMAGEALSGAGEQVSGLGEQVSGFGENLGGFGLPGLDEIFGR</sequence>
<dbReference type="OrthoDB" id="5520269at2"/>
<comment type="caution">
    <text evidence="2">The sequence shown here is derived from an EMBL/GenBank/DDBJ whole genome shotgun (WGS) entry which is preliminary data.</text>
</comment>
<dbReference type="AlphaFoldDB" id="A0A177KC93"/>
<name>A0A177KC93_9MICO</name>
<accession>A0A177KC93</accession>